<dbReference type="InterPro" id="IPR013763">
    <property type="entry name" value="Cyclin-like_dom"/>
</dbReference>
<dbReference type="GO" id="GO:0051301">
    <property type="term" value="P:cell division"/>
    <property type="evidence" value="ECO:0007669"/>
    <property type="project" value="UniProtKB-KW"/>
</dbReference>
<dbReference type="FunFam" id="1.10.472.10:FF:000032">
    <property type="entry name" value="G2/mitotic-specific cyclin-1"/>
    <property type="match status" value="1"/>
</dbReference>
<keyword evidence="3 5" id="KW-0195">Cyclin</keyword>
<dbReference type="Pfam" id="PF00134">
    <property type="entry name" value="Cyclin_N"/>
    <property type="match status" value="1"/>
</dbReference>
<gene>
    <name evidence="8" type="ORF">GUJ93_ZPchr0012g20856</name>
</gene>
<evidence type="ECO:0000256" key="3">
    <source>
        <dbReference type="ARBA" id="ARBA00023127"/>
    </source>
</evidence>
<dbReference type="InterPro" id="IPR048258">
    <property type="entry name" value="Cyclins_cyclin-box"/>
</dbReference>
<evidence type="ECO:0000259" key="7">
    <source>
        <dbReference type="SMART" id="SM01332"/>
    </source>
</evidence>
<evidence type="ECO:0000256" key="1">
    <source>
        <dbReference type="ARBA" id="ARBA00006955"/>
    </source>
</evidence>
<reference evidence="8" key="2">
    <citation type="submission" date="2021-02" db="EMBL/GenBank/DDBJ databases">
        <authorList>
            <person name="Kimball J.A."/>
            <person name="Haas M.W."/>
            <person name="Macchietto M."/>
            <person name="Kono T."/>
            <person name="Duquette J."/>
            <person name="Shao M."/>
        </authorList>
    </citation>
    <scope>NUCLEOTIDE SEQUENCE</scope>
    <source>
        <tissue evidence="8">Fresh leaf tissue</tissue>
    </source>
</reference>
<dbReference type="Pfam" id="PF02984">
    <property type="entry name" value="Cyclin_C"/>
    <property type="match status" value="1"/>
</dbReference>
<dbReference type="GO" id="GO:0010332">
    <property type="term" value="P:response to gamma radiation"/>
    <property type="evidence" value="ECO:0007669"/>
    <property type="project" value="UniProtKB-ARBA"/>
</dbReference>
<dbReference type="SMART" id="SM00385">
    <property type="entry name" value="CYCLIN"/>
    <property type="match status" value="2"/>
</dbReference>
<dbReference type="InterPro" id="IPR039361">
    <property type="entry name" value="Cyclin"/>
</dbReference>
<proteinExistence type="inferred from homology"/>
<dbReference type="EMBL" id="JAAALK010000080">
    <property type="protein sequence ID" value="KAG8093724.1"/>
    <property type="molecule type" value="Genomic_DNA"/>
</dbReference>
<comment type="similarity">
    <text evidence="1">Belongs to the cyclin family. Cyclin AB subfamily.</text>
</comment>
<dbReference type="AlphaFoldDB" id="A0A8J5WST6"/>
<reference evidence="8" key="1">
    <citation type="journal article" date="2021" name="bioRxiv">
        <title>Whole Genome Assembly and Annotation of Northern Wild Rice, Zizania palustris L., Supports a Whole Genome Duplication in the Zizania Genus.</title>
        <authorList>
            <person name="Haas M."/>
            <person name="Kono T."/>
            <person name="Macchietto M."/>
            <person name="Millas R."/>
            <person name="McGilp L."/>
            <person name="Shao M."/>
            <person name="Duquette J."/>
            <person name="Hirsch C.N."/>
            <person name="Kimball J."/>
        </authorList>
    </citation>
    <scope>NUCLEOTIDE SEQUENCE</scope>
    <source>
        <tissue evidence="8">Fresh leaf tissue</tissue>
    </source>
</reference>
<keyword evidence="9" id="KW-1185">Reference proteome</keyword>
<evidence type="ECO:0000313" key="9">
    <source>
        <dbReference type="Proteomes" id="UP000729402"/>
    </source>
</evidence>
<evidence type="ECO:0008006" key="10">
    <source>
        <dbReference type="Google" id="ProtNLM"/>
    </source>
</evidence>
<keyword evidence="2" id="KW-0132">Cell division</keyword>
<dbReference type="PROSITE" id="PS00292">
    <property type="entry name" value="CYCLINS"/>
    <property type="match status" value="1"/>
</dbReference>
<dbReference type="CDD" id="cd20567">
    <property type="entry name" value="CYCLIN_AtCycB-like_rpt1"/>
    <property type="match status" value="1"/>
</dbReference>
<keyword evidence="4" id="KW-0131">Cell cycle</keyword>
<name>A0A8J5WST6_ZIZPA</name>
<dbReference type="SMART" id="SM01332">
    <property type="entry name" value="Cyclin_C"/>
    <property type="match status" value="1"/>
</dbReference>
<evidence type="ECO:0000259" key="6">
    <source>
        <dbReference type="SMART" id="SM00385"/>
    </source>
</evidence>
<accession>A0A8J5WST6</accession>
<feature type="domain" description="Cyclin-like" evidence="6">
    <location>
        <begin position="300"/>
        <end position="384"/>
    </location>
</feature>
<organism evidence="8 9">
    <name type="scientific">Zizania palustris</name>
    <name type="common">Northern wild rice</name>
    <dbReference type="NCBI Taxonomy" id="103762"/>
    <lineage>
        <taxon>Eukaryota</taxon>
        <taxon>Viridiplantae</taxon>
        <taxon>Streptophyta</taxon>
        <taxon>Embryophyta</taxon>
        <taxon>Tracheophyta</taxon>
        <taxon>Spermatophyta</taxon>
        <taxon>Magnoliopsida</taxon>
        <taxon>Liliopsida</taxon>
        <taxon>Poales</taxon>
        <taxon>Poaceae</taxon>
        <taxon>BOP clade</taxon>
        <taxon>Oryzoideae</taxon>
        <taxon>Oryzeae</taxon>
        <taxon>Zizaniinae</taxon>
        <taxon>Zizania</taxon>
    </lineage>
</organism>
<evidence type="ECO:0000256" key="5">
    <source>
        <dbReference type="RuleBase" id="RU000383"/>
    </source>
</evidence>
<feature type="domain" description="Cyclin-like" evidence="6">
    <location>
        <begin position="203"/>
        <end position="287"/>
    </location>
</feature>
<feature type="domain" description="Cyclin C-terminal" evidence="7">
    <location>
        <begin position="296"/>
        <end position="410"/>
    </location>
</feature>
<dbReference type="InterPro" id="IPR006671">
    <property type="entry name" value="Cyclin_N"/>
</dbReference>
<dbReference type="InterPro" id="IPR004367">
    <property type="entry name" value="Cyclin_C-dom"/>
</dbReference>
<comment type="caution">
    <text evidence="8">The sequence shown here is derived from an EMBL/GenBank/DDBJ whole genome shotgun (WGS) entry which is preliminary data.</text>
</comment>
<sequence>MRSENYRQGVSMEDVKFAPEMAKTNRRALRDIKNIIGAPHQHMAVSKRALLDKPPAVDPKNPQAGSAGHRPITRKFAATLASQPSSAPLAPVGCEGQKRNADAAFHGPADMECTKIISDVLPLTMVSEMEEMMNSELKEIEMEDIAEEAAPDIDSCDASNSLAVVEYVDEIYSFYRRSESCVSPNYMSTQTDINEKMRGILIDWLIEVHYKLELLDETLFLTVNIIDRFLARENVVRRKLQLVGVTAMLLACKYEEVSVPVVEDLVQICDRAYTRADILEMERMIVNTLEFDMSVPTPYCFMRRFLKAAHAQSDKKLELLSFFIIELSLVEYEMLKFRPSMLAAAAVYTAQCTISGFKSWNKCCELHTKYTEEQLMDCSKMMVELHQKAGHGKLTGVHRKYSTFRLLPINYVGIYVVSNYVFKRILHLFPDTCNLQNKHLVYLYLKWHPVPETLGMAALDPCFYL</sequence>
<dbReference type="PIRSF" id="PIRSF001771">
    <property type="entry name" value="Cyclin_A_B_D_E"/>
    <property type="match status" value="1"/>
</dbReference>
<evidence type="ECO:0000256" key="2">
    <source>
        <dbReference type="ARBA" id="ARBA00022618"/>
    </source>
</evidence>
<protein>
    <recommendedName>
        <fullName evidence="10">Cyclin N-terminal domain-containing protein</fullName>
    </recommendedName>
</protein>
<dbReference type="PANTHER" id="PTHR10177">
    <property type="entry name" value="CYCLINS"/>
    <property type="match status" value="1"/>
</dbReference>
<evidence type="ECO:0000313" key="8">
    <source>
        <dbReference type="EMBL" id="KAG8093724.1"/>
    </source>
</evidence>
<evidence type="ECO:0000256" key="4">
    <source>
        <dbReference type="ARBA" id="ARBA00023306"/>
    </source>
</evidence>
<dbReference type="CDD" id="cd20511">
    <property type="entry name" value="CYCLIN_AtCycB-like_rpt2"/>
    <property type="match status" value="1"/>
</dbReference>
<dbReference type="OrthoDB" id="5590282at2759"/>
<dbReference type="Proteomes" id="UP000729402">
    <property type="component" value="Unassembled WGS sequence"/>
</dbReference>
<dbReference type="InterPro" id="IPR046965">
    <property type="entry name" value="Cyclin_A/B-like"/>
</dbReference>